<proteinExistence type="inferred from homology"/>
<dbReference type="InterPro" id="IPR003676">
    <property type="entry name" value="SAUR_fam"/>
</dbReference>
<keyword evidence="3" id="KW-0341">Growth regulation</keyword>
<protein>
    <recommendedName>
        <fullName evidence="6">Small auxin up regulated protein</fullName>
    </recommendedName>
</protein>
<reference evidence="4" key="1">
    <citation type="journal article" date="2023" name="Plant J.">
        <title>Genome sequences and population genomics provide insights into the demographic history, inbreeding, and mutation load of two 'living fossil' tree species of Dipteronia.</title>
        <authorList>
            <person name="Feng Y."/>
            <person name="Comes H.P."/>
            <person name="Chen J."/>
            <person name="Zhu S."/>
            <person name="Lu R."/>
            <person name="Zhang X."/>
            <person name="Li P."/>
            <person name="Qiu J."/>
            <person name="Olsen K.M."/>
            <person name="Qiu Y."/>
        </authorList>
    </citation>
    <scope>NUCLEOTIDE SEQUENCE</scope>
    <source>
        <strain evidence="4">NBL</strain>
    </source>
</reference>
<evidence type="ECO:0000313" key="4">
    <source>
        <dbReference type="EMBL" id="KAK3195355.1"/>
    </source>
</evidence>
<dbReference type="GO" id="GO:0009733">
    <property type="term" value="P:response to auxin"/>
    <property type="evidence" value="ECO:0007669"/>
    <property type="project" value="InterPro"/>
</dbReference>
<organism evidence="4 5">
    <name type="scientific">Dipteronia sinensis</name>
    <dbReference type="NCBI Taxonomy" id="43782"/>
    <lineage>
        <taxon>Eukaryota</taxon>
        <taxon>Viridiplantae</taxon>
        <taxon>Streptophyta</taxon>
        <taxon>Embryophyta</taxon>
        <taxon>Tracheophyta</taxon>
        <taxon>Spermatophyta</taxon>
        <taxon>Magnoliopsida</taxon>
        <taxon>eudicotyledons</taxon>
        <taxon>Gunneridae</taxon>
        <taxon>Pentapetalae</taxon>
        <taxon>rosids</taxon>
        <taxon>malvids</taxon>
        <taxon>Sapindales</taxon>
        <taxon>Sapindaceae</taxon>
        <taxon>Hippocastanoideae</taxon>
        <taxon>Acereae</taxon>
        <taxon>Dipteronia</taxon>
    </lineage>
</organism>
<dbReference type="PANTHER" id="PTHR31929">
    <property type="entry name" value="SAUR-LIKE AUXIN-RESPONSIVE PROTEIN FAMILY-RELATED"/>
    <property type="match status" value="1"/>
</dbReference>
<dbReference type="AlphaFoldDB" id="A0AAD9ZYC8"/>
<dbReference type="EMBL" id="JANJYJ010000008">
    <property type="protein sequence ID" value="KAK3195355.1"/>
    <property type="molecule type" value="Genomic_DNA"/>
</dbReference>
<gene>
    <name evidence="4" type="ORF">Dsin_026665</name>
</gene>
<evidence type="ECO:0000256" key="2">
    <source>
        <dbReference type="ARBA" id="ARBA00022473"/>
    </source>
</evidence>
<evidence type="ECO:0000256" key="1">
    <source>
        <dbReference type="ARBA" id="ARBA00006974"/>
    </source>
</evidence>
<keyword evidence="2" id="KW-0217">Developmental protein</keyword>
<comment type="caution">
    <text evidence="4">The sequence shown here is derived from an EMBL/GenBank/DDBJ whole genome shotgun (WGS) entry which is preliminary data.</text>
</comment>
<comment type="similarity">
    <text evidence="1">Belongs to the ARG7 family.</text>
</comment>
<name>A0AAD9ZYC8_9ROSI</name>
<sequence>MSLLECLSTPLILYFKDFPYSLKSINTYPVFVDRCFVFVYPPQPNQVFHILTSHFCFSFSYQVITMAIRVPGIMQAKQNLRQSKLFANQAAAASSSVNVSKGHVAVYVGERQKKRFVVPISFLNQPSFQELLRKAEEEFGFHHPTGGLTIPCREDIFINLTSSLNGS</sequence>
<evidence type="ECO:0008006" key="6">
    <source>
        <dbReference type="Google" id="ProtNLM"/>
    </source>
</evidence>
<dbReference type="Proteomes" id="UP001281410">
    <property type="component" value="Unassembled WGS sequence"/>
</dbReference>
<dbReference type="Pfam" id="PF02519">
    <property type="entry name" value="Auxin_inducible"/>
    <property type="match status" value="1"/>
</dbReference>
<evidence type="ECO:0000313" key="5">
    <source>
        <dbReference type="Proteomes" id="UP001281410"/>
    </source>
</evidence>
<keyword evidence="5" id="KW-1185">Reference proteome</keyword>
<evidence type="ECO:0000256" key="3">
    <source>
        <dbReference type="ARBA" id="ARBA00022604"/>
    </source>
</evidence>
<accession>A0AAD9ZYC8</accession>